<dbReference type="PANTHER" id="PTHR20959">
    <property type="entry name" value="TRANSPORT AND GOLGI ORGANIZATION PROTEIN 6 FAMILY MEMBER"/>
    <property type="match status" value="1"/>
</dbReference>
<evidence type="ECO:0000256" key="1">
    <source>
        <dbReference type="ARBA" id="ARBA00005724"/>
    </source>
</evidence>
<evidence type="ECO:0000313" key="6">
    <source>
        <dbReference type="EMBL" id="KYQ90522.1"/>
    </source>
</evidence>
<dbReference type="Proteomes" id="UP000076078">
    <property type="component" value="Unassembled WGS sequence"/>
</dbReference>
<gene>
    <name evidence="6" type="ORF">DLAC_09147</name>
</gene>
<name>A0A151Z996_TIELA</name>
<dbReference type="EMBL" id="LODT01000037">
    <property type="protein sequence ID" value="KYQ90522.1"/>
    <property type="molecule type" value="Genomic_DNA"/>
</dbReference>
<dbReference type="InterPro" id="IPR057407">
    <property type="entry name" value="HEAT_TANGO6"/>
</dbReference>
<dbReference type="InterPro" id="IPR057347">
    <property type="entry name" value="TANGO6_N"/>
</dbReference>
<dbReference type="InterPro" id="IPR019451">
    <property type="entry name" value="Rtp1_C1"/>
</dbReference>
<dbReference type="Pfam" id="PF23565">
    <property type="entry name" value="ARM_TANGO6"/>
    <property type="match status" value="1"/>
</dbReference>
<dbReference type="GO" id="GO:0009306">
    <property type="term" value="P:protein secretion"/>
    <property type="evidence" value="ECO:0007669"/>
    <property type="project" value="TreeGrafter"/>
</dbReference>
<organism evidence="6 7">
    <name type="scientific">Tieghemostelium lacteum</name>
    <name type="common">Slime mold</name>
    <name type="synonym">Dictyostelium lacteum</name>
    <dbReference type="NCBI Taxonomy" id="361077"/>
    <lineage>
        <taxon>Eukaryota</taxon>
        <taxon>Amoebozoa</taxon>
        <taxon>Evosea</taxon>
        <taxon>Eumycetozoa</taxon>
        <taxon>Dictyostelia</taxon>
        <taxon>Dictyosteliales</taxon>
        <taxon>Raperosteliaceae</taxon>
        <taxon>Tieghemostelium</taxon>
    </lineage>
</organism>
<dbReference type="Pfam" id="PF10304">
    <property type="entry name" value="RTP1_C2"/>
    <property type="match status" value="1"/>
</dbReference>
<dbReference type="InterPro" id="IPR019414">
    <property type="entry name" value="Rtp1_C2"/>
</dbReference>
<evidence type="ECO:0000259" key="4">
    <source>
        <dbReference type="Pfam" id="PF23565"/>
    </source>
</evidence>
<dbReference type="InterPro" id="IPR011989">
    <property type="entry name" value="ARM-like"/>
</dbReference>
<proteinExistence type="inferred from homology"/>
<dbReference type="SUPFAM" id="SSF48371">
    <property type="entry name" value="ARM repeat"/>
    <property type="match status" value="2"/>
</dbReference>
<dbReference type="Pfam" id="PF10363">
    <property type="entry name" value="RTP1_C1"/>
    <property type="match status" value="1"/>
</dbReference>
<sequence length="1038" mass="118284">MTSSVIECLSQLLDIIHNFHKDKINLSSNLDTFLDQIKNTKDNIEQKQETILSPNDLESLTIEDDHIEIDQESNQNNQINDYKTTLQSFYEYFKTILENEDNAVQENQQFIQLKCCLLLRHLLLNLNNSANSSGNSDSNITNDFIYSINDNKIIKSAIDLIIYWGFTPCFSNNIVGVPLGKRIGKKQLDFISQPESILAESIYRKSVDLSNYQLDTFTFLLLKLKEFNLDLDSIISSRYLVDIFSSLLQLINRPNSNNVNSNEDKVQRLSKYGKEIDKLLYKIHPDIVFESLMLLLSSCTPNVTPQWYTRSLGIMLSKCLLRPHALKILVQSIIGNSETNQIGNKSLNTIVQLVCTVPSQLKPNEYLEKISPQVIELLHFKDKDNTSRVQEIAIEIIDRLLNQYPELTLQYLISQTISPLITFTNLSTTSSSAPNNSDNNIVIKEIDIYYAIEDLHKILSKLVMNQTLLGFISKIIATLFQLYCFVSKSISTLKVSCKEILSTFFKFSNNSMVELKKLVLPIVSINNNNNNSSSKNNQSLMELEDILPDDKQQQEEANSEILSFTMAENGGVQAKFIKNHQRDFKWEAECIVSILGIMKNDLLAGNLFVDLLNEFSMYYDDKNMSGASKHKYFVLMQLIIIMSESLGSAVIKNVIQICTFIKVMLTRFIQKIQENHMENDEMVTDESMEDDQEMIILTLSILSSLLLGDVKVKKSEEILIFDLLPLIEQMSLHPDTLISSMSEQIKTIITVKKPTWLEDIQCDNSSNSTGNDSIGDDEDKLKEILKNLSDPLLPIRSHGLIELRSLVLTKSKVIERNLMNVLDVFKSQLADEDSFVYGCSVNGLSALGDIYPDLIIPLLIESFQTQTFSETKRMKIAESLMLVSQRCGDTLPKYSDAMVHSFLISCKDQNPIGVRMSSLSNIATICELLHYSIQRYLVEILHCIHSILQSEKLVEIRRSAIFVFILLLKGLGKDSFELIPDQLLSLYNTLKNLEFYETDEISKSHARSALYELSNITKSFVFPNSENSFQPYSKIHFK</sequence>
<evidence type="ECO:0000259" key="5">
    <source>
        <dbReference type="Pfam" id="PF25267"/>
    </source>
</evidence>
<comment type="caution">
    <text evidence="6">The sequence shown here is derived from an EMBL/GenBank/DDBJ whole genome shotgun (WGS) entry which is preliminary data.</text>
</comment>
<dbReference type="AlphaFoldDB" id="A0A151Z996"/>
<accession>A0A151Z996</accession>
<feature type="domain" description="TANGO6 HEAT repeat" evidence="4">
    <location>
        <begin position="320"/>
        <end position="591"/>
    </location>
</feature>
<feature type="domain" description="RNA polymerase II assembly factor Rtp1 C-terminal" evidence="2">
    <location>
        <begin position="982"/>
        <end position="1015"/>
    </location>
</feature>
<reference evidence="6 7" key="1">
    <citation type="submission" date="2015-12" db="EMBL/GenBank/DDBJ databases">
        <title>Dictyostelia acquired genes for synthesis and detection of signals that induce cell-type specialization by lateral gene transfer from prokaryotes.</title>
        <authorList>
            <person name="Gloeckner G."/>
            <person name="Schaap P."/>
        </authorList>
    </citation>
    <scope>NUCLEOTIDE SEQUENCE [LARGE SCALE GENOMIC DNA]</scope>
    <source>
        <strain evidence="6 7">TK</strain>
    </source>
</reference>
<evidence type="ECO:0000259" key="2">
    <source>
        <dbReference type="Pfam" id="PF10304"/>
    </source>
</evidence>
<evidence type="ECO:0000313" key="7">
    <source>
        <dbReference type="Proteomes" id="UP000076078"/>
    </source>
</evidence>
<dbReference type="OrthoDB" id="39591at2759"/>
<dbReference type="OMA" id="QVATLIC"/>
<dbReference type="InterPro" id="IPR016024">
    <property type="entry name" value="ARM-type_fold"/>
</dbReference>
<feature type="domain" description="TANGO6 N-terminal" evidence="5">
    <location>
        <begin position="57"/>
        <end position="296"/>
    </location>
</feature>
<dbReference type="InParanoid" id="A0A151Z996"/>
<evidence type="ECO:0000259" key="3">
    <source>
        <dbReference type="Pfam" id="PF10363"/>
    </source>
</evidence>
<keyword evidence="7" id="KW-1185">Reference proteome</keyword>
<comment type="similarity">
    <text evidence="1">Belongs to the Tango6 family.</text>
</comment>
<feature type="domain" description="RNA polymerase II assembly factor Rtp1 C-terminal" evidence="3">
    <location>
        <begin position="781"/>
        <end position="889"/>
    </location>
</feature>
<dbReference type="Pfam" id="PF25267">
    <property type="entry name" value="TANGO6_N"/>
    <property type="match status" value="1"/>
</dbReference>
<dbReference type="InterPro" id="IPR039600">
    <property type="entry name" value="TANGO6/Rtp1"/>
</dbReference>
<dbReference type="Gene3D" id="1.25.10.10">
    <property type="entry name" value="Leucine-rich Repeat Variant"/>
    <property type="match status" value="1"/>
</dbReference>
<dbReference type="PANTHER" id="PTHR20959:SF1">
    <property type="entry name" value="TRANSPORT AND GOLGI ORGANIZATION PROTEIN 6 HOMOLOG"/>
    <property type="match status" value="1"/>
</dbReference>
<protein>
    <submittedName>
        <fullName evidence="6">Uncharacterized protein</fullName>
    </submittedName>
</protein>